<dbReference type="OrthoDB" id="5877732at2759"/>
<dbReference type="PROSITE" id="PS00615">
    <property type="entry name" value="C_TYPE_LECTIN_1"/>
    <property type="match status" value="1"/>
</dbReference>
<proteinExistence type="predicted"/>
<dbReference type="Proteomes" id="UP000298663">
    <property type="component" value="Unassembled WGS sequence"/>
</dbReference>
<dbReference type="InterPro" id="IPR016187">
    <property type="entry name" value="CTDL_fold"/>
</dbReference>
<dbReference type="Gene3D" id="3.10.100.10">
    <property type="entry name" value="Mannose-Binding Protein A, subunit A"/>
    <property type="match status" value="1"/>
</dbReference>
<dbReference type="EMBL" id="AZBU02000007">
    <property type="protein sequence ID" value="TKR70745.1"/>
    <property type="molecule type" value="Genomic_DNA"/>
</dbReference>
<feature type="signal peptide" evidence="2">
    <location>
        <begin position="1"/>
        <end position="18"/>
    </location>
</feature>
<name>A0A4V6A0B0_STECR</name>
<feature type="chain" id="PRO_5020336923" description="C-type lectin domain-containing protein" evidence="2">
    <location>
        <begin position="19"/>
        <end position="144"/>
    </location>
</feature>
<dbReference type="InterPro" id="IPR050111">
    <property type="entry name" value="C-type_lectin/snaclec_domain"/>
</dbReference>
<dbReference type="CDD" id="cd00037">
    <property type="entry name" value="CLECT"/>
    <property type="match status" value="1"/>
</dbReference>
<evidence type="ECO:0000259" key="3">
    <source>
        <dbReference type="PROSITE" id="PS50041"/>
    </source>
</evidence>
<dbReference type="InterPro" id="IPR018378">
    <property type="entry name" value="C-type_lectin_CS"/>
</dbReference>
<protein>
    <recommendedName>
        <fullName evidence="3">C-type lectin domain-containing protein</fullName>
    </recommendedName>
</protein>
<comment type="caution">
    <text evidence="4">The sequence shown here is derived from an EMBL/GenBank/DDBJ whole genome shotgun (WGS) entry which is preliminary data.</text>
</comment>
<dbReference type="PROSITE" id="PS50041">
    <property type="entry name" value="C_TYPE_LECTIN_2"/>
    <property type="match status" value="1"/>
</dbReference>
<dbReference type="STRING" id="34508.A0A4V6A0B0"/>
<dbReference type="InterPro" id="IPR001304">
    <property type="entry name" value="C-type_lectin-like"/>
</dbReference>
<dbReference type="SUPFAM" id="SSF56436">
    <property type="entry name" value="C-type lectin-like"/>
    <property type="match status" value="1"/>
</dbReference>
<evidence type="ECO:0000313" key="5">
    <source>
        <dbReference type="Proteomes" id="UP000298663"/>
    </source>
</evidence>
<keyword evidence="2" id="KW-0732">Signal</keyword>
<evidence type="ECO:0000256" key="2">
    <source>
        <dbReference type="SAM" id="SignalP"/>
    </source>
</evidence>
<evidence type="ECO:0000256" key="1">
    <source>
        <dbReference type="ARBA" id="ARBA00023157"/>
    </source>
</evidence>
<feature type="domain" description="C-type lectin" evidence="3">
    <location>
        <begin position="30"/>
        <end position="139"/>
    </location>
</feature>
<dbReference type="AlphaFoldDB" id="A0A4V6A0B0"/>
<dbReference type="SMART" id="SM00034">
    <property type="entry name" value="CLECT"/>
    <property type="match status" value="1"/>
</dbReference>
<dbReference type="InterPro" id="IPR016186">
    <property type="entry name" value="C-type_lectin-like/link_sf"/>
</dbReference>
<sequence length="144" mass="16601">MHLLFCLTLILLTHLTHASASPAPFIWVPFGDHFYVHVSLSTFKDEAEEWCAEQSGQLTSIMSKEENNFIGSICIGQCMTGGFSPFHNQTYVWEDYTPMVYTKWKEDMPENSNNRYCVVFTRKGWVSYQCMKPLPFICKKPLGV</sequence>
<keyword evidence="5" id="KW-1185">Reference proteome</keyword>
<dbReference type="Pfam" id="PF00059">
    <property type="entry name" value="Lectin_C"/>
    <property type="match status" value="1"/>
</dbReference>
<evidence type="ECO:0000313" key="4">
    <source>
        <dbReference type="EMBL" id="TKR70745.1"/>
    </source>
</evidence>
<accession>A0A4V6A0B0</accession>
<reference evidence="4 5" key="1">
    <citation type="journal article" date="2015" name="Genome Biol.">
        <title>Comparative genomics of Steinernema reveals deeply conserved gene regulatory networks.</title>
        <authorList>
            <person name="Dillman A.R."/>
            <person name="Macchietto M."/>
            <person name="Porter C.F."/>
            <person name="Rogers A."/>
            <person name="Williams B."/>
            <person name="Antoshechkin I."/>
            <person name="Lee M.M."/>
            <person name="Goodwin Z."/>
            <person name="Lu X."/>
            <person name="Lewis E.E."/>
            <person name="Goodrich-Blair H."/>
            <person name="Stock S.P."/>
            <person name="Adams B.J."/>
            <person name="Sternberg P.W."/>
            <person name="Mortazavi A."/>
        </authorList>
    </citation>
    <scope>NUCLEOTIDE SEQUENCE [LARGE SCALE GENOMIC DNA]</scope>
    <source>
        <strain evidence="4 5">ALL</strain>
    </source>
</reference>
<organism evidence="4 5">
    <name type="scientific">Steinernema carpocapsae</name>
    <name type="common">Entomopathogenic nematode</name>
    <dbReference type="NCBI Taxonomy" id="34508"/>
    <lineage>
        <taxon>Eukaryota</taxon>
        <taxon>Metazoa</taxon>
        <taxon>Ecdysozoa</taxon>
        <taxon>Nematoda</taxon>
        <taxon>Chromadorea</taxon>
        <taxon>Rhabditida</taxon>
        <taxon>Tylenchina</taxon>
        <taxon>Panagrolaimomorpha</taxon>
        <taxon>Strongyloidoidea</taxon>
        <taxon>Steinernematidae</taxon>
        <taxon>Steinernema</taxon>
    </lineage>
</organism>
<keyword evidence="1" id="KW-1015">Disulfide bond</keyword>
<dbReference type="PANTHER" id="PTHR22803">
    <property type="entry name" value="MANNOSE, PHOSPHOLIPASE, LECTIN RECEPTOR RELATED"/>
    <property type="match status" value="1"/>
</dbReference>
<reference evidence="4 5" key="2">
    <citation type="journal article" date="2019" name="G3 (Bethesda)">
        <title>Hybrid Assembly of the Genome of the Entomopathogenic Nematode Steinernema carpocapsae Identifies the X-Chromosome.</title>
        <authorList>
            <person name="Serra L."/>
            <person name="Macchietto M."/>
            <person name="Macias-Munoz A."/>
            <person name="McGill C.J."/>
            <person name="Rodriguez I.M."/>
            <person name="Rodriguez B."/>
            <person name="Murad R."/>
            <person name="Mortazavi A."/>
        </authorList>
    </citation>
    <scope>NUCLEOTIDE SEQUENCE [LARGE SCALE GENOMIC DNA]</scope>
    <source>
        <strain evidence="4 5">ALL</strain>
    </source>
</reference>
<gene>
    <name evidence="4" type="ORF">L596_022730</name>
</gene>